<dbReference type="AlphaFoldDB" id="A0A086K7G6"/>
<gene>
    <name evidence="2" type="ORF">TGDOM2_213100</name>
</gene>
<sequence>MEERTTTQPAARPFVRASKEAQACCRDGGVETEEGEETLSLCFFSWIQLLEKLRGWWVFFLFSFFFFVVCQTEASLAARLSPGGASCSASPGFRDSRSRAFAPVASSSSVSLFPSLPTYRVARWSSRSCSGDFPRQTRRRSHADLSFQASSGVCFSPSHVAVCSPLFLSPFTRHQTTLPSSPFSRSFASSPFSPNVSASPVFSSRPLSPPFFSYRSLSSSLLFSSKSPLDWSRGSPLLSFPPSCGLSASAPSLRTYSSAGRHSSPFPVSSHSSLFASSSGPSSASLFSPSLCFRRVRNACSRFFSRDASPPSESSLSLDLLPTLLLSAMKNQNLLLKHTQLVAQKVQCFLSRATHLLGRNLREARILLQPVLHLLLVHHHPLFLAASHLIRFFKVLLYLRYLFDWLPQVNPHLPPFTFVYRATDTYISVFTRVVPSIASMDLSGFAAWAVLEMTENYLARIIATLE</sequence>
<accession>A0A086K7G6</accession>
<dbReference type="Proteomes" id="UP000028837">
    <property type="component" value="Unassembled WGS sequence"/>
</dbReference>
<name>A0A086K7G6_TOXGO</name>
<reference evidence="2 3" key="1">
    <citation type="submission" date="2014-02" db="EMBL/GenBank/DDBJ databases">
        <authorList>
            <person name="Sibley D."/>
            <person name="Venepally P."/>
            <person name="Karamycheva S."/>
            <person name="Hadjithomas M."/>
            <person name="Khan A."/>
            <person name="Brunk B."/>
            <person name="Roos D."/>
            <person name="Caler E."/>
            <person name="Lorenzi H."/>
        </authorList>
    </citation>
    <scope>NUCLEOTIDE SEQUENCE [LARGE SCALE GENOMIC DNA]</scope>
    <source>
        <strain evidence="2 3">GAB2-2007-GAL-DOM2</strain>
    </source>
</reference>
<comment type="caution">
    <text evidence="2">The sequence shown here is derived from an EMBL/GenBank/DDBJ whole genome shotgun (WGS) entry which is preliminary data.</text>
</comment>
<evidence type="ECO:0000313" key="2">
    <source>
        <dbReference type="EMBL" id="KFG40334.1"/>
    </source>
</evidence>
<dbReference type="InterPro" id="IPR003425">
    <property type="entry name" value="CCB3/YggT"/>
</dbReference>
<dbReference type="OrthoDB" id="392195at2759"/>
<keyword evidence="1" id="KW-0812">Transmembrane</keyword>
<dbReference type="VEuPathDB" id="ToxoDB:TGDOM2_213100"/>
<keyword evidence="1" id="KW-0472">Membrane</keyword>
<dbReference type="GO" id="GO:0016020">
    <property type="term" value="C:membrane"/>
    <property type="evidence" value="ECO:0007669"/>
    <property type="project" value="InterPro"/>
</dbReference>
<evidence type="ECO:0000313" key="3">
    <source>
        <dbReference type="Proteomes" id="UP000028837"/>
    </source>
</evidence>
<organism evidence="2 3">
    <name type="scientific">Toxoplasma gondii GAB2-2007-GAL-DOM2</name>
    <dbReference type="NCBI Taxonomy" id="1130820"/>
    <lineage>
        <taxon>Eukaryota</taxon>
        <taxon>Sar</taxon>
        <taxon>Alveolata</taxon>
        <taxon>Apicomplexa</taxon>
        <taxon>Conoidasida</taxon>
        <taxon>Coccidia</taxon>
        <taxon>Eucoccidiorida</taxon>
        <taxon>Eimeriorina</taxon>
        <taxon>Sarcocystidae</taxon>
        <taxon>Toxoplasma</taxon>
    </lineage>
</organism>
<dbReference type="Pfam" id="PF02325">
    <property type="entry name" value="CCB3_YggT"/>
    <property type="match status" value="1"/>
</dbReference>
<protein>
    <submittedName>
        <fullName evidence="2">YGGT family protein</fullName>
    </submittedName>
</protein>
<feature type="transmembrane region" description="Helical" evidence="1">
    <location>
        <begin position="53"/>
        <end position="70"/>
    </location>
</feature>
<keyword evidence="1" id="KW-1133">Transmembrane helix</keyword>
<evidence type="ECO:0000256" key="1">
    <source>
        <dbReference type="SAM" id="Phobius"/>
    </source>
</evidence>
<dbReference type="EMBL" id="AHZU02000780">
    <property type="protein sequence ID" value="KFG40334.1"/>
    <property type="molecule type" value="Genomic_DNA"/>
</dbReference>
<proteinExistence type="predicted"/>